<evidence type="ECO:0000259" key="4">
    <source>
        <dbReference type="Pfam" id="PF04577"/>
    </source>
</evidence>
<sequence>MNKEITVSLPKNISAKELPLFKPFLTYQLSPQKVKTFNNVFVTNSGYCLNDQGLIKESHHDHPHQIADYHNEAAHYYYAVKDHPELLIELDDEQTYLLIHHPWYNYYHWLMESIFRAWMVRKKKDKMILLLPDYYQNSDFIMGTLEPFRFENIYYIPAYHSLMVRNLCLPQIKAKVDSYDYKMMAEVRQFYLDYVNRVKKLNIDKGERIYISRKKAQRKKVMNEDEIEPILLKHNFTLLNNEDYSFLEQIAIYANAKYLVSIHGSGLTNMLFMKTGSKLLEFHKEQTNEKDWHSKAFWYMAEALGFDYYQQICIPTDPEDDYFNANFIVDPELLDRNLALLFADE</sequence>
<reference evidence="5 6" key="1">
    <citation type="submission" date="2020-08" db="EMBL/GenBank/DDBJ databases">
        <title>Genomic Encyclopedia of Type Strains, Phase IV (KMG-V): Genome sequencing to study the core and pangenomes of soil and plant-associated prokaryotes.</title>
        <authorList>
            <person name="Whitman W."/>
        </authorList>
    </citation>
    <scope>NUCLEOTIDE SEQUENCE [LARGE SCALE GENOMIC DNA]</scope>
    <source>
        <strain evidence="5 6">ANJLi2</strain>
    </source>
</reference>
<dbReference type="RefSeq" id="WP_076378629.1">
    <property type="nucleotide sequence ID" value="NZ_FTMG01000024.1"/>
</dbReference>
<comment type="caution">
    <text evidence="5">The sequence shown here is derived from an EMBL/GenBank/DDBJ whole genome shotgun (WGS) entry which is preliminary data.</text>
</comment>
<proteinExistence type="predicted"/>
<accession>A0ABR6PT19</accession>
<evidence type="ECO:0000313" key="5">
    <source>
        <dbReference type="EMBL" id="MBB6112884.1"/>
    </source>
</evidence>
<protein>
    <submittedName>
        <fullName evidence="5">Capsular polysaccharide biosynthesis protein</fullName>
    </submittedName>
</protein>
<keyword evidence="2" id="KW-0808">Transferase</keyword>
<keyword evidence="3" id="KW-0325">Glycoprotein</keyword>
<dbReference type="Pfam" id="PF04577">
    <property type="entry name" value="Glyco_transf_61"/>
    <property type="match status" value="1"/>
</dbReference>
<dbReference type="InterPro" id="IPR007657">
    <property type="entry name" value="Glycosyltransferase_61"/>
</dbReference>
<name>A0ABR6PT19_9SPHI</name>
<gene>
    <name evidence="5" type="ORF">HDF23_005667</name>
</gene>
<keyword evidence="1" id="KW-0328">Glycosyltransferase</keyword>
<feature type="domain" description="Glycosyltransferase 61 catalytic" evidence="4">
    <location>
        <begin position="106"/>
        <end position="279"/>
    </location>
</feature>
<evidence type="ECO:0000256" key="3">
    <source>
        <dbReference type="ARBA" id="ARBA00023180"/>
    </source>
</evidence>
<dbReference type="PANTHER" id="PTHR20961">
    <property type="entry name" value="GLYCOSYLTRANSFERASE"/>
    <property type="match status" value="1"/>
</dbReference>
<dbReference type="EMBL" id="JACHCB010000024">
    <property type="protein sequence ID" value="MBB6112884.1"/>
    <property type="molecule type" value="Genomic_DNA"/>
</dbReference>
<dbReference type="Proteomes" id="UP000541583">
    <property type="component" value="Unassembled WGS sequence"/>
</dbReference>
<evidence type="ECO:0000313" key="6">
    <source>
        <dbReference type="Proteomes" id="UP000541583"/>
    </source>
</evidence>
<organism evidence="5 6">
    <name type="scientific">Mucilaginibacter lappiensis</name>
    <dbReference type="NCBI Taxonomy" id="354630"/>
    <lineage>
        <taxon>Bacteria</taxon>
        <taxon>Pseudomonadati</taxon>
        <taxon>Bacteroidota</taxon>
        <taxon>Sphingobacteriia</taxon>
        <taxon>Sphingobacteriales</taxon>
        <taxon>Sphingobacteriaceae</taxon>
        <taxon>Mucilaginibacter</taxon>
    </lineage>
</organism>
<dbReference type="InterPro" id="IPR049625">
    <property type="entry name" value="Glyco_transf_61_cat"/>
</dbReference>
<keyword evidence="6" id="KW-1185">Reference proteome</keyword>
<evidence type="ECO:0000256" key="1">
    <source>
        <dbReference type="ARBA" id="ARBA00022676"/>
    </source>
</evidence>
<evidence type="ECO:0000256" key="2">
    <source>
        <dbReference type="ARBA" id="ARBA00022679"/>
    </source>
</evidence>